<reference evidence="1 2" key="1">
    <citation type="journal article" date="2017" name="ISME J.">
        <title>An acid-tolerant ammonia-oxidizing ?-proteobacterium from soil.</title>
        <authorList>
            <person name="Hayatsu M."/>
            <person name="Tago K."/>
            <person name="Uchiyama I."/>
            <person name="Toyoda A."/>
            <person name="Wang Y."/>
            <person name="Shimomura Y."/>
            <person name="Okubo T."/>
            <person name="Kurisu F."/>
            <person name="Hirono Y."/>
            <person name="Nonaka K."/>
            <person name="Akiyama H."/>
            <person name="Itoh T."/>
            <person name="Takami H."/>
        </authorList>
    </citation>
    <scope>NUCLEOTIDE SEQUENCE [LARGE SCALE GENOMIC DNA]</scope>
    <source>
        <strain evidence="1 2">TAO100</strain>
    </source>
</reference>
<dbReference type="Proteomes" id="UP000243679">
    <property type="component" value="Chromosome"/>
</dbReference>
<proteinExistence type="predicted"/>
<dbReference type="EMBL" id="AP014836">
    <property type="protein sequence ID" value="BAW80648.1"/>
    <property type="molecule type" value="Genomic_DNA"/>
</dbReference>
<dbReference type="PIRSF" id="PIRSF012318">
    <property type="entry name" value="UCP012318"/>
    <property type="match status" value="1"/>
</dbReference>
<sequence>MDTKSISSMKKLSLGNAALKCLIACDPEEKIKATHNVVQLWKAECLEVNFTINCLPNIPGRPMRPTLVAPRKLSTRKLTSAAGRAALIHAITHIEFNAINLAWDAVCRFHGLPKAFYDNWIQIASEEAYHFCLLDTYLHSLGYKYGDFPAHNGLWEMAQKTAHDPLVRMALVPRVLEARGLDVTPGMVDRLQQAGDLQAVAILKIIFRDEVGHVAIGSHWFHYLCKIRGLDPETTFCHLVTRYFKGKAHSSLHRQARLEAGFSESELHMLENIK</sequence>
<dbReference type="InterPro" id="IPR007402">
    <property type="entry name" value="DUF455"/>
</dbReference>
<keyword evidence="2" id="KW-1185">Reference proteome</keyword>
<dbReference type="AlphaFoldDB" id="A0A1Q2SNC5"/>
<gene>
    <name evidence="1" type="ORF">TAO_1278</name>
</gene>
<organism evidence="1 2">
    <name type="scientific">Candidatus Nitrosoglobus terrae</name>
    <dbReference type="NCBI Taxonomy" id="1630141"/>
    <lineage>
        <taxon>Bacteria</taxon>
        <taxon>Pseudomonadati</taxon>
        <taxon>Pseudomonadota</taxon>
        <taxon>Gammaproteobacteria</taxon>
        <taxon>Chromatiales</taxon>
        <taxon>Chromatiaceae</taxon>
        <taxon>Candidatus Nitrosoglobus</taxon>
    </lineage>
</organism>
<dbReference type="InterPro" id="IPR011197">
    <property type="entry name" value="UCP012318"/>
</dbReference>
<dbReference type="SUPFAM" id="SSF47240">
    <property type="entry name" value="Ferritin-like"/>
    <property type="match status" value="1"/>
</dbReference>
<evidence type="ECO:0000313" key="2">
    <source>
        <dbReference type="Proteomes" id="UP000243679"/>
    </source>
</evidence>
<dbReference type="KEGG" id="ntt:TAO_1278"/>
<dbReference type="CDD" id="cd00657">
    <property type="entry name" value="Ferritin_like"/>
    <property type="match status" value="1"/>
</dbReference>
<evidence type="ECO:0000313" key="1">
    <source>
        <dbReference type="EMBL" id="BAW80648.1"/>
    </source>
</evidence>
<dbReference type="PANTHER" id="PTHR42782">
    <property type="entry name" value="SI:CH73-314G15.3"/>
    <property type="match status" value="1"/>
</dbReference>
<protein>
    <submittedName>
        <fullName evidence="1">Hypothetical conserved protein</fullName>
    </submittedName>
</protein>
<accession>A0A1Q2SNC5</accession>
<dbReference type="InterPro" id="IPR009078">
    <property type="entry name" value="Ferritin-like_SF"/>
</dbReference>
<name>A0A1Q2SNC5_9GAMM</name>
<dbReference type="Pfam" id="PF04305">
    <property type="entry name" value="DUF455"/>
    <property type="match status" value="1"/>
</dbReference>
<dbReference type="PANTHER" id="PTHR42782:SF4">
    <property type="entry name" value="DUF455 DOMAIN-CONTAINING PROTEIN"/>
    <property type="match status" value="1"/>
</dbReference>